<reference evidence="9 10" key="1">
    <citation type="submission" date="2015-10" db="EMBL/GenBank/DDBJ databases">
        <title>Mycobacterium gordonae draft genome assembly.</title>
        <authorList>
            <person name="Ustinova V."/>
            <person name="Smirnova T."/>
            <person name="Blagodatskikh K."/>
            <person name="Varlamov D."/>
            <person name="Larionova E."/>
            <person name="Chernousova L."/>
        </authorList>
    </citation>
    <scope>NUCLEOTIDE SEQUENCE [LARGE SCALE GENOMIC DNA]</scope>
    <source>
        <strain evidence="9 10">CTRI 14-8773</strain>
    </source>
</reference>
<dbReference type="PANTHER" id="PTHR11941:SF130">
    <property type="entry name" value="ENOYL-COA HYDRATASE ECHA12-RELATED"/>
    <property type="match status" value="1"/>
</dbReference>
<sequence length="270" mass="28402">MIDVETRYETMLLASPADGVVQVTLNRPDRLNAMTLTMFNELETLARALADDRDVRVVILTGTGKAFCAGYDLDEAEELASLSALGMLDRQERAARALSAVRAVPVPVIAAVNGPAAGGGMSLALMADIRLGSPAAKFNAAFVRIGLSAGDLGASWLLPRLIGPSAAAEMGFTGRIVEAEEAARLGLLNRVTGSDDLLDQSLAMAGQICANSPGGIRISKRALQANMEVASFAAALELENRGQALLTRCDDMTEALQAFKAKRPPNFSGR</sequence>
<evidence type="ECO:0000256" key="3">
    <source>
        <dbReference type="ARBA" id="ARBA00022832"/>
    </source>
</evidence>
<evidence type="ECO:0000256" key="6">
    <source>
        <dbReference type="ARBA" id="ARBA00023709"/>
    </source>
</evidence>
<evidence type="ECO:0000256" key="2">
    <source>
        <dbReference type="ARBA" id="ARBA00005254"/>
    </source>
</evidence>
<keyword evidence="3" id="KW-0276">Fatty acid metabolism</keyword>
<dbReference type="PROSITE" id="PS00166">
    <property type="entry name" value="ENOYL_COA_HYDRATASE"/>
    <property type="match status" value="1"/>
</dbReference>
<dbReference type="AlphaFoldDB" id="A0A0Q2MMW2"/>
<dbReference type="GO" id="GO:0006635">
    <property type="term" value="P:fatty acid beta-oxidation"/>
    <property type="evidence" value="ECO:0007669"/>
    <property type="project" value="TreeGrafter"/>
</dbReference>
<dbReference type="GO" id="GO:0004300">
    <property type="term" value="F:enoyl-CoA hydratase activity"/>
    <property type="evidence" value="ECO:0007669"/>
    <property type="project" value="UniProtKB-EC"/>
</dbReference>
<comment type="similarity">
    <text evidence="2 8">Belongs to the enoyl-CoA hydratase/isomerase family.</text>
</comment>
<keyword evidence="4" id="KW-0443">Lipid metabolism</keyword>
<dbReference type="RefSeq" id="WP_055575798.1">
    <property type="nucleotide sequence ID" value="NZ_LKTM01000001.1"/>
</dbReference>
<dbReference type="InterPro" id="IPR014748">
    <property type="entry name" value="Enoyl-CoA_hydra_C"/>
</dbReference>
<dbReference type="InterPro" id="IPR029045">
    <property type="entry name" value="ClpP/crotonase-like_dom_sf"/>
</dbReference>
<dbReference type="CDD" id="cd06558">
    <property type="entry name" value="crotonase-like"/>
    <property type="match status" value="1"/>
</dbReference>
<name>A0A0Q2MMW2_MYCGO</name>
<evidence type="ECO:0000313" key="9">
    <source>
        <dbReference type="EMBL" id="KQH81039.1"/>
    </source>
</evidence>
<dbReference type="PANTHER" id="PTHR11941">
    <property type="entry name" value="ENOYL-COA HYDRATASE-RELATED"/>
    <property type="match status" value="1"/>
</dbReference>
<evidence type="ECO:0000256" key="8">
    <source>
        <dbReference type="RuleBase" id="RU003707"/>
    </source>
</evidence>
<dbReference type="InterPro" id="IPR018376">
    <property type="entry name" value="Enoyl-CoA_hyd/isom_CS"/>
</dbReference>
<gene>
    <name evidence="9" type="ORF">AO501_05305</name>
</gene>
<evidence type="ECO:0000256" key="7">
    <source>
        <dbReference type="ARBA" id="ARBA00023717"/>
    </source>
</evidence>
<comment type="function">
    <text evidence="1">Could possibly oxidize fatty acids using specific components.</text>
</comment>
<dbReference type="EMBL" id="LKTM01000001">
    <property type="protein sequence ID" value="KQH81039.1"/>
    <property type="molecule type" value="Genomic_DNA"/>
</dbReference>
<dbReference type="SUPFAM" id="SSF52096">
    <property type="entry name" value="ClpP/crotonase"/>
    <property type="match status" value="1"/>
</dbReference>
<proteinExistence type="inferred from homology"/>
<comment type="caution">
    <text evidence="9">The sequence shown here is derived from an EMBL/GenBank/DDBJ whole genome shotgun (WGS) entry which is preliminary data.</text>
</comment>
<organism evidence="9 10">
    <name type="scientific">Mycobacterium gordonae</name>
    <dbReference type="NCBI Taxonomy" id="1778"/>
    <lineage>
        <taxon>Bacteria</taxon>
        <taxon>Bacillati</taxon>
        <taxon>Actinomycetota</taxon>
        <taxon>Actinomycetes</taxon>
        <taxon>Mycobacteriales</taxon>
        <taxon>Mycobacteriaceae</taxon>
        <taxon>Mycobacterium</taxon>
    </lineage>
</organism>
<dbReference type="Proteomes" id="UP000051677">
    <property type="component" value="Unassembled WGS sequence"/>
</dbReference>
<comment type="catalytic activity">
    <reaction evidence="7">
        <text>a 4-saturated-(3S)-3-hydroxyacyl-CoA = a (3E)-enoyl-CoA + H2O</text>
        <dbReference type="Rhea" id="RHEA:20724"/>
        <dbReference type="ChEBI" id="CHEBI:15377"/>
        <dbReference type="ChEBI" id="CHEBI:58521"/>
        <dbReference type="ChEBI" id="CHEBI:137480"/>
        <dbReference type="EC" id="4.2.1.17"/>
    </reaction>
</comment>
<evidence type="ECO:0000256" key="1">
    <source>
        <dbReference type="ARBA" id="ARBA00002994"/>
    </source>
</evidence>
<keyword evidence="5" id="KW-0456">Lyase</keyword>
<evidence type="ECO:0000256" key="4">
    <source>
        <dbReference type="ARBA" id="ARBA00023098"/>
    </source>
</evidence>
<dbReference type="InterPro" id="IPR001753">
    <property type="entry name" value="Enoyl-CoA_hydra/iso"/>
</dbReference>
<evidence type="ECO:0000313" key="10">
    <source>
        <dbReference type="Proteomes" id="UP000051677"/>
    </source>
</evidence>
<protein>
    <submittedName>
        <fullName evidence="9">Enoyl-CoA hydratase</fullName>
    </submittedName>
</protein>
<dbReference type="Pfam" id="PF00378">
    <property type="entry name" value="ECH_1"/>
    <property type="match status" value="1"/>
</dbReference>
<dbReference type="Gene3D" id="3.90.226.10">
    <property type="entry name" value="2-enoyl-CoA Hydratase, Chain A, domain 1"/>
    <property type="match status" value="1"/>
</dbReference>
<comment type="catalytic activity">
    <reaction evidence="6">
        <text>a (3S)-3-hydroxyacyl-CoA = a (2E)-enoyl-CoA + H2O</text>
        <dbReference type="Rhea" id="RHEA:16105"/>
        <dbReference type="ChEBI" id="CHEBI:15377"/>
        <dbReference type="ChEBI" id="CHEBI:57318"/>
        <dbReference type="ChEBI" id="CHEBI:58856"/>
        <dbReference type="EC" id="4.2.1.17"/>
    </reaction>
</comment>
<dbReference type="OrthoDB" id="9777711at2"/>
<accession>A0A0Q2MMW2</accession>
<dbReference type="Gene3D" id="1.10.12.10">
    <property type="entry name" value="Lyase 2-enoyl-coa Hydratase, Chain A, domain 2"/>
    <property type="match status" value="1"/>
</dbReference>
<evidence type="ECO:0000256" key="5">
    <source>
        <dbReference type="ARBA" id="ARBA00023239"/>
    </source>
</evidence>